<dbReference type="Proteomes" id="UP000018721">
    <property type="component" value="Unassembled WGS sequence"/>
</dbReference>
<accession>V9EVK5</accession>
<dbReference type="EMBL" id="ANIZ01002056">
    <property type="protein sequence ID" value="ETI42871.1"/>
    <property type="molecule type" value="Genomic_DNA"/>
</dbReference>
<comment type="caution">
    <text evidence="1">The sequence shown here is derived from an EMBL/GenBank/DDBJ whole genome shotgun (WGS) entry which is preliminary data.</text>
</comment>
<organism evidence="1 2">
    <name type="scientific">Phytophthora nicotianae P1569</name>
    <dbReference type="NCBI Taxonomy" id="1317065"/>
    <lineage>
        <taxon>Eukaryota</taxon>
        <taxon>Sar</taxon>
        <taxon>Stramenopiles</taxon>
        <taxon>Oomycota</taxon>
        <taxon>Peronosporomycetes</taxon>
        <taxon>Peronosporales</taxon>
        <taxon>Peronosporaceae</taxon>
        <taxon>Phytophthora</taxon>
    </lineage>
</organism>
<dbReference type="AlphaFoldDB" id="V9EVK5"/>
<dbReference type="HOGENOM" id="CLU_1762407_0_0_1"/>
<proteinExistence type="predicted"/>
<name>V9EVK5_PHYNI</name>
<evidence type="ECO:0000313" key="2">
    <source>
        <dbReference type="Proteomes" id="UP000018721"/>
    </source>
</evidence>
<gene>
    <name evidence="1" type="ORF">F443_12074</name>
</gene>
<sequence>MNAQGCMSDSTRQQIVQRSDWKLRLEREIQRVDRDASPLFCSAAAPKRGVLTGRKTALKAHRHCEFALNPVDYRLSTCDLPVQQADDELNRTRQSPRDLVQLRADERSDPRDGCVVTYQVGARFQGHTYKQYVEEEAQQEEWVRQQQH</sequence>
<evidence type="ECO:0000313" key="1">
    <source>
        <dbReference type="EMBL" id="ETI42871.1"/>
    </source>
</evidence>
<protein>
    <submittedName>
        <fullName evidence="1">Uncharacterized protein</fullName>
    </submittedName>
</protein>
<keyword evidence="2" id="KW-1185">Reference proteome</keyword>
<reference evidence="1 2" key="1">
    <citation type="submission" date="2013-11" db="EMBL/GenBank/DDBJ databases">
        <title>The Genome Sequence of Phytophthora parasitica P1569.</title>
        <authorList>
            <consortium name="The Broad Institute Genomics Platform"/>
            <person name="Russ C."/>
            <person name="Tyler B."/>
            <person name="Panabieres F."/>
            <person name="Shan W."/>
            <person name="Tripathy S."/>
            <person name="Grunwald N."/>
            <person name="Machado M."/>
            <person name="Johnson C.S."/>
            <person name="Arredondo F."/>
            <person name="Hong C."/>
            <person name="Coffey M."/>
            <person name="Young S.K."/>
            <person name="Zeng Q."/>
            <person name="Gargeya S."/>
            <person name="Fitzgerald M."/>
            <person name="Abouelleil A."/>
            <person name="Alvarado L."/>
            <person name="Chapman S.B."/>
            <person name="Gainer-Dewar J."/>
            <person name="Goldberg J."/>
            <person name="Griggs A."/>
            <person name="Gujja S."/>
            <person name="Hansen M."/>
            <person name="Howarth C."/>
            <person name="Imamovic A."/>
            <person name="Ireland A."/>
            <person name="Larimer J."/>
            <person name="McCowan C."/>
            <person name="Murphy C."/>
            <person name="Pearson M."/>
            <person name="Poon T.W."/>
            <person name="Priest M."/>
            <person name="Roberts A."/>
            <person name="Saif S."/>
            <person name="Shea T."/>
            <person name="Sykes S."/>
            <person name="Wortman J."/>
            <person name="Nusbaum C."/>
            <person name="Birren B."/>
        </authorList>
    </citation>
    <scope>NUCLEOTIDE SEQUENCE [LARGE SCALE GENOMIC DNA]</scope>
    <source>
        <strain evidence="1 2">P1569</strain>
    </source>
</reference>